<accession>A0A915J5G4</accession>
<reference evidence="2" key="1">
    <citation type="submission" date="2022-11" db="UniProtKB">
        <authorList>
            <consortium name="WormBaseParasite"/>
        </authorList>
    </citation>
    <scope>IDENTIFICATION</scope>
</reference>
<organism evidence="1 2">
    <name type="scientific">Romanomermis culicivorax</name>
    <name type="common">Nematode worm</name>
    <dbReference type="NCBI Taxonomy" id="13658"/>
    <lineage>
        <taxon>Eukaryota</taxon>
        <taxon>Metazoa</taxon>
        <taxon>Ecdysozoa</taxon>
        <taxon>Nematoda</taxon>
        <taxon>Enoplea</taxon>
        <taxon>Dorylaimia</taxon>
        <taxon>Mermithida</taxon>
        <taxon>Mermithoidea</taxon>
        <taxon>Mermithidae</taxon>
        <taxon>Romanomermis</taxon>
    </lineage>
</organism>
<sequence length="160" mass="17608">MDVRNCECLTVAIATTNEVQNYQLEARHALDQLNTAVASITNNVPTVQTIDQIIGAVSYQFQARQLCVQCEIQEQAQATNSCFAALAEQTQQLISSTAAAAAACNNMPRPRPPPATSQLHDEERPDIYITIDTFWETKPALAYRRTSARIKPKAPSTDTL</sequence>
<dbReference type="AlphaFoldDB" id="A0A915J5G4"/>
<protein>
    <submittedName>
        <fullName evidence="2">Uncharacterized protein</fullName>
    </submittedName>
</protein>
<evidence type="ECO:0000313" key="1">
    <source>
        <dbReference type="Proteomes" id="UP000887565"/>
    </source>
</evidence>
<proteinExistence type="predicted"/>
<evidence type="ECO:0000313" key="2">
    <source>
        <dbReference type="WBParaSite" id="nRc.2.0.1.t21681-RA"/>
    </source>
</evidence>
<dbReference type="WBParaSite" id="nRc.2.0.1.t21681-RA">
    <property type="protein sequence ID" value="nRc.2.0.1.t21681-RA"/>
    <property type="gene ID" value="nRc.2.0.1.g21681"/>
</dbReference>
<name>A0A915J5G4_ROMCU</name>
<keyword evidence="1" id="KW-1185">Reference proteome</keyword>
<dbReference type="Proteomes" id="UP000887565">
    <property type="component" value="Unplaced"/>
</dbReference>